<protein>
    <submittedName>
        <fullName evidence="1">Uncharacterized protein</fullName>
    </submittedName>
</protein>
<evidence type="ECO:0000313" key="2">
    <source>
        <dbReference type="Proteomes" id="UP001595937"/>
    </source>
</evidence>
<name>A0ABW0FJB6_9MICO</name>
<evidence type="ECO:0000313" key="1">
    <source>
        <dbReference type="EMBL" id="MFC5299297.1"/>
    </source>
</evidence>
<dbReference type="GeneID" id="303296949"/>
<dbReference type="Proteomes" id="UP001595937">
    <property type="component" value="Unassembled WGS sequence"/>
</dbReference>
<reference evidence="2" key="1">
    <citation type="journal article" date="2019" name="Int. J. Syst. Evol. Microbiol.">
        <title>The Global Catalogue of Microorganisms (GCM) 10K type strain sequencing project: providing services to taxonomists for standard genome sequencing and annotation.</title>
        <authorList>
            <consortium name="The Broad Institute Genomics Platform"/>
            <consortium name="The Broad Institute Genome Sequencing Center for Infectious Disease"/>
            <person name="Wu L."/>
            <person name="Ma J."/>
        </authorList>
    </citation>
    <scope>NUCLEOTIDE SEQUENCE [LARGE SCALE GENOMIC DNA]</scope>
    <source>
        <strain evidence="2">CGMCC 1.16455</strain>
    </source>
</reference>
<proteinExistence type="predicted"/>
<comment type="caution">
    <text evidence="1">The sequence shown here is derived from an EMBL/GenBank/DDBJ whole genome shotgun (WGS) entry which is preliminary data.</text>
</comment>
<accession>A0ABW0FJB6</accession>
<gene>
    <name evidence="1" type="ORF">ACFPK8_17405</name>
</gene>
<dbReference type="EMBL" id="JBHSLN010000087">
    <property type="protein sequence ID" value="MFC5299297.1"/>
    <property type="molecule type" value="Genomic_DNA"/>
</dbReference>
<sequence length="113" mass="11901">MHLTPDMADSFGDRLERDLIQHGLVSARPELADAMVPDEHRPLLRIRRPGAGMLIVARVIEGAAARWVIGVPGEPSPTLLDADSPDDAVAIVLAALDGASRGRHGNSPADTPG</sequence>
<dbReference type="RefSeq" id="WP_343923415.1">
    <property type="nucleotide sequence ID" value="NZ_BAAAIR010000033.1"/>
</dbReference>
<keyword evidence="2" id="KW-1185">Reference proteome</keyword>
<organism evidence="1 2">
    <name type="scientific">Brachybacterium tyrofermentans</name>
    <dbReference type="NCBI Taxonomy" id="47848"/>
    <lineage>
        <taxon>Bacteria</taxon>
        <taxon>Bacillati</taxon>
        <taxon>Actinomycetota</taxon>
        <taxon>Actinomycetes</taxon>
        <taxon>Micrococcales</taxon>
        <taxon>Dermabacteraceae</taxon>
        <taxon>Brachybacterium</taxon>
    </lineage>
</organism>